<keyword evidence="3" id="KW-1185">Reference proteome</keyword>
<gene>
    <name evidence="2" type="ORF">MKW98_013674</name>
</gene>
<dbReference type="Proteomes" id="UP001202328">
    <property type="component" value="Unassembled WGS sequence"/>
</dbReference>
<feature type="region of interest" description="Disordered" evidence="1">
    <location>
        <begin position="24"/>
        <end position="86"/>
    </location>
</feature>
<feature type="compositionally biased region" description="Low complexity" evidence="1">
    <location>
        <begin position="24"/>
        <end position="45"/>
    </location>
</feature>
<accession>A0AAD4S6E7</accession>
<dbReference type="AlphaFoldDB" id="A0AAD4S6E7"/>
<evidence type="ECO:0000313" key="3">
    <source>
        <dbReference type="Proteomes" id="UP001202328"/>
    </source>
</evidence>
<reference evidence="2" key="1">
    <citation type="submission" date="2022-04" db="EMBL/GenBank/DDBJ databases">
        <title>A functionally conserved STORR gene fusion in Papaver species that diverged 16.8 million years ago.</title>
        <authorList>
            <person name="Catania T."/>
        </authorList>
    </citation>
    <scope>NUCLEOTIDE SEQUENCE</scope>
    <source>
        <strain evidence="2">S-188037</strain>
    </source>
</reference>
<feature type="compositionally biased region" description="Basic and acidic residues" evidence="1">
    <location>
        <begin position="46"/>
        <end position="86"/>
    </location>
</feature>
<dbReference type="EMBL" id="JAJJMB010013535">
    <property type="protein sequence ID" value="KAI3867720.1"/>
    <property type="molecule type" value="Genomic_DNA"/>
</dbReference>
<comment type="caution">
    <text evidence="2">The sequence shown here is derived from an EMBL/GenBank/DDBJ whole genome shotgun (WGS) entry which is preliminary data.</text>
</comment>
<sequence>MAMMMARKSSHLIFRSLTITTTTISPLKHPSPSLSCSSRFLSSSSSKEKPPAYHRSEDDEPSIRSRLPPREKGSRDDHRINVEKSKTIPGRHVVTLTFKPFAR</sequence>
<name>A0AAD4S6E7_9MAGN</name>
<organism evidence="2 3">
    <name type="scientific">Papaver atlanticum</name>
    <dbReference type="NCBI Taxonomy" id="357466"/>
    <lineage>
        <taxon>Eukaryota</taxon>
        <taxon>Viridiplantae</taxon>
        <taxon>Streptophyta</taxon>
        <taxon>Embryophyta</taxon>
        <taxon>Tracheophyta</taxon>
        <taxon>Spermatophyta</taxon>
        <taxon>Magnoliopsida</taxon>
        <taxon>Ranunculales</taxon>
        <taxon>Papaveraceae</taxon>
        <taxon>Papaveroideae</taxon>
        <taxon>Papaver</taxon>
    </lineage>
</organism>
<proteinExistence type="predicted"/>
<evidence type="ECO:0000313" key="2">
    <source>
        <dbReference type="EMBL" id="KAI3867720.1"/>
    </source>
</evidence>
<evidence type="ECO:0000256" key="1">
    <source>
        <dbReference type="SAM" id="MobiDB-lite"/>
    </source>
</evidence>
<protein>
    <submittedName>
        <fullName evidence="2">Uncharacterized protein</fullName>
    </submittedName>
</protein>